<dbReference type="AlphaFoldDB" id="H0E2K0"/>
<comment type="caution">
    <text evidence="2">The sequence shown here is derived from an EMBL/GenBank/DDBJ whole genome shotgun (WGS) entry which is preliminary data.</text>
</comment>
<evidence type="ECO:0000313" key="3">
    <source>
        <dbReference type="Proteomes" id="UP000005143"/>
    </source>
</evidence>
<dbReference type="RefSeq" id="WP_007571621.1">
    <property type="nucleotide sequence ID" value="NZ_AGUD01000046.1"/>
</dbReference>
<gene>
    <name evidence="2" type="ORF">PAI11_10130</name>
</gene>
<proteinExistence type="predicted"/>
<evidence type="ECO:0000256" key="1">
    <source>
        <dbReference type="SAM" id="SignalP"/>
    </source>
</evidence>
<sequence>MSPSSKSSAAHRRARTTAIGATGALLLAGAPAARADGPIGATAPAYPGNTIEARVPGGSLVAGSVQRVKLAGRATWNREGDTTSYTLGVYVQDADVEPHCSPTFGGQRQQAINLGGLNASASNSGWVVDESQQINAQEGQPAFDWSGDSLPFTVRPGVRRIVVCSYVRYVIDDVAYHELPVRIVQPRCSIVPSSVRRGRSAKVRCNVAGSITAKLTRRGAGSRTVSFRVTGKGSGQLPTRRLGSGRWSARFTAAGWKLGGDRLRVR</sequence>
<name>H0E2K0_9ACTN</name>
<keyword evidence="3" id="KW-1185">Reference proteome</keyword>
<accession>H0E2K0</accession>
<dbReference type="OrthoDB" id="5243885at2"/>
<organism evidence="2 3">
    <name type="scientific">Patulibacter medicamentivorans</name>
    <dbReference type="NCBI Taxonomy" id="1097667"/>
    <lineage>
        <taxon>Bacteria</taxon>
        <taxon>Bacillati</taxon>
        <taxon>Actinomycetota</taxon>
        <taxon>Thermoleophilia</taxon>
        <taxon>Solirubrobacterales</taxon>
        <taxon>Patulibacteraceae</taxon>
        <taxon>Patulibacter</taxon>
    </lineage>
</organism>
<dbReference type="Proteomes" id="UP000005143">
    <property type="component" value="Unassembled WGS sequence"/>
</dbReference>
<keyword evidence="1" id="KW-0732">Signal</keyword>
<dbReference type="EMBL" id="AGUD01000046">
    <property type="protein sequence ID" value="EHN12110.1"/>
    <property type="molecule type" value="Genomic_DNA"/>
</dbReference>
<evidence type="ECO:0000313" key="2">
    <source>
        <dbReference type="EMBL" id="EHN12110.1"/>
    </source>
</evidence>
<reference evidence="2 3" key="1">
    <citation type="journal article" date="2013" name="Biodegradation">
        <title>Quantitative proteomic analysis of ibuprofen-degrading Patulibacter sp. strain I11.</title>
        <authorList>
            <person name="Almeida B."/>
            <person name="Kjeldal H."/>
            <person name="Lolas I."/>
            <person name="Knudsen A.D."/>
            <person name="Carvalho G."/>
            <person name="Nielsen K.L."/>
            <person name="Barreto Crespo M.T."/>
            <person name="Stensballe A."/>
            <person name="Nielsen J.L."/>
        </authorList>
    </citation>
    <scope>NUCLEOTIDE SEQUENCE [LARGE SCALE GENOMIC DNA]</scope>
    <source>
        <strain evidence="2 3">I11</strain>
    </source>
</reference>
<feature type="chain" id="PRO_5003531724" evidence="1">
    <location>
        <begin position="36"/>
        <end position="266"/>
    </location>
</feature>
<feature type="signal peptide" evidence="1">
    <location>
        <begin position="1"/>
        <end position="35"/>
    </location>
</feature>
<protein>
    <submittedName>
        <fullName evidence="2">Uncharacterized protein</fullName>
    </submittedName>
</protein>